<name>A0ABR2KVN0_9EUKA</name>
<gene>
    <name evidence="1" type="ORF">M9Y10_023620</name>
</gene>
<dbReference type="EMBL" id="JAPFFF010000003">
    <property type="protein sequence ID" value="KAK8895178.1"/>
    <property type="molecule type" value="Genomic_DNA"/>
</dbReference>
<protein>
    <submittedName>
        <fullName evidence="1">Uncharacterized protein</fullName>
    </submittedName>
</protein>
<comment type="caution">
    <text evidence="1">The sequence shown here is derived from an EMBL/GenBank/DDBJ whole genome shotgun (WGS) entry which is preliminary data.</text>
</comment>
<dbReference type="Proteomes" id="UP001470230">
    <property type="component" value="Unassembled WGS sequence"/>
</dbReference>
<reference evidence="1 2" key="1">
    <citation type="submission" date="2024-04" db="EMBL/GenBank/DDBJ databases">
        <title>Tritrichomonas musculus Genome.</title>
        <authorList>
            <person name="Alves-Ferreira E."/>
            <person name="Grigg M."/>
            <person name="Lorenzi H."/>
            <person name="Galac M."/>
        </authorList>
    </citation>
    <scope>NUCLEOTIDE SEQUENCE [LARGE SCALE GENOMIC DNA]</scope>
    <source>
        <strain evidence="1 2">EAF2021</strain>
    </source>
</reference>
<evidence type="ECO:0000313" key="1">
    <source>
        <dbReference type="EMBL" id="KAK8895178.1"/>
    </source>
</evidence>
<sequence length="199" mass="23075">MVEILEKNSDFLCDKEIKFAQAGLINTTCNIKQFIIDKTIHYILFSLNQNYSKEQLKFVICNKGKGYRSKRDFIMKKLNDFPDGTYDLNTGDPIDFSGQKKFQVAFQTTASEDKTSEKYMTNELYDALVEVYSWLTGSKPYLGKFEVAEISFLCDSFELAMKIAKMHNQKSIWSWEIMDEIQNPDYDPTQNLVKAGKKN</sequence>
<organism evidence="1 2">
    <name type="scientific">Tritrichomonas musculus</name>
    <dbReference type="NCBI Taxonomy" id="1915356"/>
    <lineage>
        <taxon>Eukaryota</taxon>
        <taxon>Metamonada</taxon>
        <taxon>Parabasalia</taxon>
        <taxon>Tritrichomonadida</taxon>
        <taxon>Tritrichomonadidae</taxon>
        <taxon>Tritrichomonas</taxon>
    </lineage>
</organism>
<accession>A0ABR2KVN0</accession>
<evidence type="ECO:0000313" key="2">
    <source>
        <dbReference type="Proteomes" id="UP001470230"/>
    </source>
</evidence>
<proteinExistence type="predicted"/>
<keyword evidence="2" id="KW-1185">Reference proteome</keyword>